<dbReference type="GeneID" id="103282340"/>
<keyword evidence="4 16" id="KW-0813">Transport</keyword>
<comment type="catalytic activity">
    <reaction evidence="9">
        <text>Fe(II)-heme b-[protein] + nitric oxide + O2 = Fe(III)-heme b-[protein] + nitrate</text>
        <dbReference type="Rhea" id="RHEA:78091"/>
        <dbReference type="Rhea" id="RHEA-COMP:18975"/>
        <dbReference type="Rhea" id="RHEA-COMP:18976"/>
        <dbReference type="ChEBI" id="CHEBI:15379"/>
        <dbReference type="ChEBI" id="CHEBI:16480"/>
        <dbReference type="ChEBI" id="CHEBI:17632"/>
        <dbReference type="ChEBI" id="CHEBI:55376"/>
        <dbReference type="ChEBI" id="CHEBI:60344"/>
    </reaction>
    <physiologicalReaction direction="left-to-right" evidence="9">
        <dbReference type="Rhea" id="RHEA:78092"/>
    </physiologicalReaction>
</comment>
<evidence type="ECO:0000313" key="19">
    <source>
        <dbReference type="Ensembl" id="ENSACAP00000020833.2"/>
    </source>
</evidence>
<comment type="similarity">
    <text evidence="1 16">Belongs to the globin family.</text>
</comment>
<organism evidence="19 20">
    <name type="scientific">Anolis carolinensis</name>
    <name type="common">Green anole</name>
    <name type="synonym">American chameleon</name>
    <dbReference type="NCBI Taxonomy" id="28377"/>
    <lineage>
        <taxon>Eukaryota</taxon>
        <taxon>Metazoa</taxon>
        <taxon>Chordata</taxon>
        <taxon>Craniata</taxon>
        <taxon>Vertebrata</taxon>
        <taxon>Euteleostomi</taxon>
        <taxon>Lepidosauria</taxon>
        <taxon>Squamata</taxon>
        <taxon>Bifurcata</taxon>
        <taxon>Unidentata</taxon>
        <taxon>Episquamata</taxon>
        <taxon>Toxicofera</taxon>
        <taxon>Iguania</taxon>
        <taxon>Dactyloidae</taxon>
        <taxon>Anolis</taxon>
    </lineage>
</organism>
<evidence type="ECO:0000256" key="10">
    <source>
        <dbReference type="ARBA" id="ARBA00044551"/>
    </source>
</evidence>
<keyword evidence="5 16" id="KW-0349">Heme</keyword>
<dbReference type="SUPFAM" id="SSF46458">
    <property type="entry name" value="Globin-like"/>
    <property type="match status" value="1"/>
</dbReference>
<dbReference type="GO" id="GO:0004784">
    <property type="term" value="F:superoxide dismutase activity"/>
    <property type="evidence" value="ECO:0007669"/>
    <property type="project" value="UniProtKB-EC"/>
</dbReference>
<comment type="catalytic activity">
    <reaction evidence="15">
        <text>H2O2 + AH2 = A + 2 H2O</text>
        <dbReference type="Rhea" id="RHEA:30275"/>
        <dbReference type="ChEBI" id="CHEBI:13193"/>
        <dbReference type="ChEBI" id="CHEBI:15377"/>
        <dbReference type="ChEBI" id="CHEBI:16240"/>
        <dbReference type="ChEBI" id="CHEBI:17499"/>
    </reaction>
    <physiologicalReaction direction="left-to-right" evidence="15">
        <dbReference type="Rhea" id="RHEA:30276"/>
    </physiologicalReaction>
</comment>
<dbReference type="InterPro" id="IPR009050">
    <property type="entry name" value="Globin-like_sf"/>
</dbReference>
<feature type="region of interest" description="Disordered" evidence="17">
    <location>
        <begin position="1"/>
        <end position="27"/>
    </location>
</feature>
<evidence type="ECO:0000256" key="6">
    <source>
        <dbReference type="ARBA" id="ARBA00022621"/>
    </source>
</evidence>
<dbReference type="InterPro" id="IPR000971">
    <property type="entry name" value="Globin"/>
</dbReference>
<accession>H9GUN8</accession>
<evidence type="ECO:0000256" key="7">
    <source>
        <dbReference type="ARBA" id="ARBA00022723"/>
    </source>
</evidence>
<reference evidence="19" key="1">
    <citation type="submission" date="2009-12" db="EMBL/GenBank/DDBJ databases">
        <title>The Genome Sequence of Anolis carolinensis (Green Anole Lizard).</title>
        <authorList>
            <consortium name="The Genome Sequencing Platform"/>
            <person name="Di Palma F."/>
            <person name="Alfoldi J."/>
            <person name="Heiman D."/>
            <person name="Young S."/>
            <person name="Grabherr M."/>
            <person name="Johnson J."/>
            <person name="Lander E.S."/>
            <person name="Lindblad-Toh K."/>
        </authorList>
    </citation>
    <scope>NUCLEOTIDE SEQUENCE [LARGE SCALE GENOMIC DNA]</scope>
    <source>
        <strain evidence="19">JBL SC #1</strain>
    </source>
</reference>
<comment type="catalytic activity">
    <reaction evidence="13">
        <text>2 superoxide + 2 H(+) = H2O2 + O2</text>
        <dbReference type="Rhea" id="RHEA:20696"/>
        <dbReference type="ChEBI" id="CHEBI:15378"/>
        <dbReference type="ChEBI" id="CHEBI:15379"/>
        <dbReference type="ChEBI" id="CHEBI:16240"/>
        <dbReference type="ChEBI" id="CHEBI:18421"/>
        <dbReference type="EC" id="1.15.1.1"/>
    </reaction>
    <physiologicalReaction direction="left-to-right" evidence="13">
        <dbReference type="Rhea" id="RHEA:20697"/>
    </physiologicalReaction>
</comment>
<name>H9GUN8_ANOCA</name>
<comment type="catalytic activity">
    <reaction evidence="14">
        <text>Fe(III)-heme b-[protein] + nitric oxide + H2O = Fe(II)-heme b-[protein] + nitrite + 2 H(+)</text>
        <dbReference type="Rhea" id="RHEA:77711"/>
        <dbReference type="Rhea" id="RHEA-COMP:18975"/>
        <dbReference type="Rhea" id="RHEA-COMP:18976"/>
        <dbReference type="ChEBI" id="CHEBI:15377"/>
        <dbReference type="ChEBI" id="CHEBI:15378"/>
        <dbReference type="ChEBI" id="CHEBI:16301"/>
        <dbReference type="ChEBI" id="CHEBI:16480"/>
        <dbReference type="ChEBI" id="CHEBI:55376"/>
        <dbReference type="ChEBI" id="CHEBI:60344"/>
    </reaction>
    <physiologicalReaction direction="right-to-left" evidence="14">
        <dbReference type="Rhea" id="RHEA:77713"/>
    </physiologicalReaction>
</comment>
<dbReference type="eggNOG" id="KOG3378">
    <property type="taxonomic scope" value="Eukaryota"/>
</dbReference>
<dbReference type="RefSeq" id="XP_008123202.2">
    <property type="nucleotide sequence ID" value="XM_008124995.3"/>
</dbReference>
<evidence type="ECO:0000256" key="13">
    <source>
        <dbReference type="ARBA" id="ARBA00047393"/>
    </source>
</evidence>
<feature type="domain" description="Globin" evidence="18">
    <location>
        <begin position="24"/>
        <end position="170"/>
    </location>
</feature>
<gene>
    <name evidence="19" type="primary">LOC103282340</name>
</gene>
<keyword evidence="8" id="KW-0408">Iron</keyword>
<evidence type="ECO:0000256" key="11">
    <source>
        <dbReference type="ARBA" id="ARBA00044562"/>
    </source>
</evidence>
<dbReference type="Pfam" id="PF00042">
    <property type="entry name" value="Globin"/>
    <property type="match status" value="1"/>
</dbReference>
<keyword evidence="20" id="KW-1185">Reference proteome</keyword>
<dbReference type="GO" id="GO:0005344">
    <property type="term" value="F:oxygen carrier activity"/>
    <property type="evidence" value="ECO:0007669"/>
    <property type="project" value="UniProtKB-KW"/>
</dbReference>
<evidence type="ECO:0000256" key="12">
    <source>
        <dbReference type="ARBA" id="ARBA00044569"/>
    </source>
</evidence>
<evidence type="ECO:0000256" key="16">
    <source>
        <dbReference type="RuleBase" id="RU000356"/>
    </source>
</evidence>
<dbReference type="InterPro" id="IPR044399">
    <property type="entry name" value="Mb-like_M"/>
</dbReference>
<dbReference type="PANTHER" id="PTHR46783">
    <property type="entry name" value="CYTOGLOBIN"/>
    <property type="match status" value="1"/>
</dbReference>
<dbReference type="InterPro" id="IPR013314">
    <property type="entry name" value="Globin_lamprey/hagfish"/>
</dbReference>
<keyword evidence="6 16" id="KW-0561">Oxygen transport</keyword>
<dbReference type="GO" id="GO:0005506">
    <property type="term" value="F:iron ion binding"/>
    <property type="evidence" value="ECO:0007669"/>
    <property type="project" value="InterPro"/>
</dbReference>
<dbReference type="PANTHER" id="PTHR46783:SF3">
    <property type="entry name" value="GLOBIN FAMILY PROFILE DOMAIN-CONTAINING PROTEIN"/>
    <property type="match status" value="1"/>
</dbReference>
<dbReference type="GO" id="GO:0020037">
    <property type="term" value="F:heme binding"/>
    <property type="evidence" value="ECO:0000318"/>
    <property type="project" value="GO_Central"/>
</dbReference>
<protein>
    <recommendedName>
        <fullName evidence="3">superoxide dismutase</fullName>
        <ecNumber evidence="3">1.15.1.1</ecNumber>
    </recommendedName>
    <alternativeName>
        <fullName evidence="10">Nitrite reductase CYGB</fullName>
    </alternativeName>
    <alternativeName>
        <fullName evidence="12">Pseudoperoxidase CYGB</fullName>
    </alternativeName>
    <alternativeName>
        <fullName evidence="11">Superoxide dismutase CYGB</fullName>
    </alternativeName>
</protein>
<dbReference type="AlphaFoldDB" id="H9GUN8"/>
<dbReference type="KEGG" id="acs:103282340"/>
<dbReference type="PROSITE" id="PS01033">
    <property type="entry name" value="GLOBIN"/>
    <property type="match status" value="1"/>
</dbReference>
<reference evidence="19" key="2">
    <citation type="submission" date="2025-08" db="UniProtKB">
        <authorList>
            <consortium name="Ensembl"/>
        </authorList>
    </citation>
    <scope>IDENTIFICATION</scope>
</reference>
<dbReference type="CDD" id="cd01040">
    <property type="entry name" value="Mb-like"/>
    <property type="match status" value="1"/>
</dbReference>
<evidence type="ECO:0000256" key="8">
    <source>
        <dbReference type="ARBA" id="ARBA00023004"/>
    </source>
</evidence>
<evidence type="ECO:0000256" key="2">
    <source>
        <dbReference type="ARBA" id="ARBA00011245"/>
    </source>
</evidence>
<dbReference type="GeneTree" id="ENSGT00940000155004"/>
<evidence type="ECO:0000256" key="14">
    <source>
        <dbReference type="ARBA" id="ARBA00048118"/>
    </source>
</evidence>
<evidence type="ECO:0000256" key="4">
    <source>
        <dbReference type="ARBA" id="ARBA00022448"/>
    </source>
</evidence>
<evidence type="ECO:0000256" key="1">
    <source>
        <dbReference type="ARBA" id="ARBA00008705"/>
    </source>
</evidence>
<evidence type="ECO:0000256" key="15">
    <source>
        <dbReference type="ARBA" id="ARBA00049899"/>
    </source>
</evidence>
<dbReference type="Ensembl" id="ENSACAT00000025967.2">
    <property type="protein sequence ID" value="ENSACAP00000020833.2"/>
    <property type="gene ID" value="ENSACAG00000027586.2"/>
</dbReference>
<dbReference type="Gene3D" id="1.10.490.10">
    <property type="entry name" value="Globins"/>
    <property type="match status" value="1"/>
</dbReference>
<sequence>MGNVSGSLLPSLPRTPPSDPKAGKMTDLDRRHIREIWTAAFENPEENGRLVIIRFFSDYPASKQYFKTVPTDGDLKAHPQVAFHGRRIMVAFSQVIENMENWNQACVLLERLVNNHKNIHQVPSGMFQLLFQAMLCTFDDLLGRTFTPEKRVSWEKFFQVIQEEVEAAYDR</sequence>
<evidence type="ECO:0000256" key="5">
    <source>
        <dbReference type="ARBA" id="ARBA00022617"/>
    </source>
</evidence>
<comment type="subunit">
    <text evidence="2">Monomer.</text>
</comment>
<proteinExistence type="inferred from homology"/>
<dbReference type="Bgee" id="ENSACAG00000027586">
    <property type="expression patterns" value="Expressed in lung and 10 other cell types or tissues"/>
</dbReference>
<reference evidence="19" key="3">
    <citation type="submission" date="2025-09" db="UniProtKB">
        <authorList>
            <consortium name="Ensembl"/>
        </authorList>
    </citation>
    <scope>IDENTIFICATION</scope>
</reference>
<keyword evidence="7" id="KW-0479">Metal-binding</keyword>
<dbReference type="EC" id="1.15.1.1" evidence="3"/>
<dbReference type="InParanoid" id="H9GUN8"/>
<dbReference type="STRING" id="28377.ENSACAP00000020833"/>
<evidence type="ECO:0000259" key="18">
    <source>
        <dbReference type="PROSITE" id="PS01033"/>
    </source>
</evidence>
<dbReference type="Proteomes" id="UP000001646">
    <property type="component" value="Unplaced"/>
</dbReference>
<dbReference type="HOGENOM" id="CLU_003827_10_1_1"/>
<dbReference type="GO" id="GO:0019825">
    <property type="term" value="F:oxygen binding"/>
    <property type="evidence" value="ECO:0007669"/>
    <property type="project" value="InterPro"/>
</dbReference>
<dbReference type="GO" id="GO:0016491">
    <property type="term" value="F:oxidoreductase activity"/>
    <property type="evidence" value="ECO:0000318"/>
    <property type="project" value="GO_Central"/>
</dbReference>
<evidence type="ECO:0000313" key="20">
    <source>
        <dbReference type="Proteomes" id="UP000001646"/>
    </source>
</evidence>
<dbReference type="InterPro" id="IPR012292">
    <property type="entry name" value="Globin/Proto"/>
</dbReference>
<evidence type="ECO:0000256" key="3">
    <source>
        <dbReference type="ARBA" id="ARBA00012682"/>
    </source>
</evidence>
<evidence type="ECO:0000256" key="9">
    <source>
        <dbReference type="ARBA" id="ARBA00044448"/>
    </source>
</evidence>
<evidence type="ECO:0000256" key="17">
    <source>
        <dbReference type="SAM" id="MobiDB-lite"/>
    </source>
</evidence>